<evidence type="ECO:0000259" key="10">
    <source>
        <dbReference type="Pfam" id="PF02799"/>
    </source>
</evidence>
<dbReference type="PROSITE" id="PS00975">
    <property type="entry name" value="NMT_1"/>
    <property type="match status" value="1"/>
</dbReference>
<dbReference type="InterPro" id="IPR022678">
    <property type="entry name" value="NMT_CS"/>
</dbReference>
<keyword evidence="4 5" id="KW-0012">Acyltransferase</keyword>
<evidence type="ECO:0000259" key="9">
    <source>
        <dbReference type="Pfam" id="PF01233"/>
    </source>
</evidence>
<evidence type="ECO:0000256" key="3">
    <source>
        <dbReference type="ARBA" id="ARBA00022679"/>
    </source>
</evidence>
<evidence type="ECO:0000256" key="6">
    <source>
        <dbReference type="RuleBase" id="RU004178"/>
    </source>
</evidence>
<evidence type="ECO:0000313" key="12">
    <source>
        <dbReference type="EMBL" id="KRX22699.1"/>
    </source>
</evidence>
<feature type="domain" description="T-cell immunomodulatory protein TIP C2" evidence="11">
    <location>
        <begin position="998"/>
        <end position="1090"/>
    </location>
</feature>
<comment type="similarity">
    <text evidence="1 6">Belongs to the NMT family.</text>
</comment>
<dbReference type="GO" id="GO:0004379">
    <property type="term" value="F:glycylpeptide N-tetradecanoyltransferase activity"/>
    <property type="evidence" value="ECO:0007669"/>
    <property type="project" value="UniProtKB-EC"/>
</dbReference>
<dbReference type="InterPro" id="IPR022676">
    <property type="entry name" value="NMT_N"/>
</dbReference>
<evidence type="ECO:0000313" key="13">
    <source>
        <dbReference type="Proteomes" id="UP000054630"/>
    </source>
</evidence>
<dbReference type="Gene3D" id="3.40.630.170">
    <property type="match status" value="1"/>
</dbReference>
<dbReference type="EMBL" id="JYDL01000029">
    <property type="protein sequence ID" value="KRX22699.1"/>
    <property type="molecule type" value="Genomic_DNA"/>
</dbReference>
<proteinExistence type="inferred from homology"/>
<keyword evidence="3 5" id="KW-0808">Transferase</keyword>
<gene>
    <name evidence="12" type="primary">Nmt</name>
    <name evidence="12" type="ORF">T07_258</name>
</gene>
<reference evidence="12 13" key="1">
    <citation type="submission" date="2015-01" db="EMBL/GenBank/DDBJ databases">
        <title>Evolution of Trichinella species and genotypes.</title>
        <authorList>
            <person name="Korhonen P.K."/>
            <person name="Edoardo P."/>
            <person name="Giuseppe L.R."/>
            <person name="Gasser R.B."/>
        </authorList>
    </citation>
    <scope>NUCLEOTIDE SEQUENCE [LARGE SCALE GENOMIC DNA]</scope>
    <source>
        <strain evidence="12">ISS37</strain>
    </source>
</reference>
<dbReference type="FunFam" id="3.40.630.30:FF:000042">
    <property type="entry name" value="Glycylpeptide N-tetradecanoyltransferase"/>
    <property type="match status" value="1"/>
</dbReference>
<dbReference type="InterPro" id="IPR022677">
    <property type="entry name" value="NMT_C"/>
</dbReference>
<dbReference type="Pfam" id="PF02799">
    <property type="entry name" value="NMT_C"/>
    <property type="match status" value="1"/>
</dbReference>
<dbReference type="InterPro" id="IPR057089">
    <property type="entry name" value="C2_TIP"/>
</dbReference>
<evidence type="ECO:0000256" key="4">
    <source>
        <dbReference type="ARBA" id="ARBA00023315"/>
    </source>
</evidence>
<feature type="compositionally biased region" description="Basic and acidic residues" evidence="7">
    <location>
        <begin position="80"/>
        <end position="98"/>
    </location>
</feature>
<keyword evidence="8" id="KW-1133">Transmembrane helix</keyword>
<feature type="domain" description="Glycylpeptide N-tetradecanoyltransferase C-terminal" evidence="10">
    <location>
        <begin position="344"/>
        <end position="522"/>
    </location>
</feature>
<dbReference type="PANTHER" id="PTHR11377:SF5">
    <property type="entry name" value="GLYCYLPEPTIDE N-TETRADECANOYLTRANSFERASE"/>
    <property type="match status" value="1"/>
</dbReference>
<dbReference type="InterPro" id="IPR000903">
    <property type="entry name" value="NMT"/>
</dbReference>
<feature type="non-terminal residue" evidence="12">
    <location>
        <position position="1"/>
    </location>
</feature>
<feature type="transmembrane region" description="Helical" evidence="8">
    <location>
        <begin position="1101"/>
        <end position="1122"/>
    </location>
</feature>
<keyword evidence="8" id="KW-0472">Membrane</keyword>
<feature type="region of interest" description="Disordered" evidence="7">
    <location>
        <begin position="80"/>
        <end position="112"/>
    </location>
</feature>
<dbReference type="PROSITE" id="PS00976">
    <property type="entry name" value="NMT_2"/>
    <property type="match status" value="1"/>
</dbReference>
<keyword evidence="8" id="KW-0812">Transmembrane</keyword>
<accession>A0A0V0S7L1</accession>
<dbReference type="STRING" id="6336.A0A0V0S7L1"/>
<dbReference type="Pfam" id="PF23122">
    <property type="entry name" value="C2_ITFG1"/>
    <property type="match status" value="1"/>
</dbReference>
<dbReference type="SUPFAM" id="SSF69318">
    <property type="entry name" value="Integrin alpha N-terminal domain"/>
    <property type="match status" value="1"/>
</dbReference>
<dbReference type="Pfam" id="PF01233">
    <property type="entry name" value="NMT"/>
    <property type="match status" value="1"/>
</dbReference>
<evidence type="ECO:0000256" key="1">
    <source>
        <dbReference type="ARBA" id="ARBA00009469"/>
    </source>
</evidence>
<evidence type="ECO:0000256" key="8">
    <source>
        <dbReference type="SAM" id="Phobius"/>
    </source>
</evidence>
<sequence>DQSNYDRRSVDVTNKTGTNLNKNYIAGKEAKRRRYDKSEFTNHKVTYPSVQRMGLLYVVSNTMVACICLVEAEMDTIYNNHDKDRNNALPKENGDLKKSSGAKDPSPEQENVSVVTVPEYHVKQKLFTLLTLSDGYRTQPKSIEAARKKTFHFWDTQPVPKFEENVLSSEAVEPNKKIEDVRKEPYSLPEGFEWCNVDVDNEEQMEETYMLLQENYVEDEDNMFRFGYSLEFLKWALKPPGWQSDWHIGVRAKRSKKLIGFISAIPAMIRIYNRLICMVEINFLCVHKKLRSKRVAPVLIREVTRRVNLHGIFQAVYTAGVVLPRPVSTCRYWHRSLNPKKLIDVRFSQLGKNMTVQRTMKLYRLPKEVRTAGFRRITEADMEAAFLLLEEYLKKFDLAPVYSLEQFKYWFTPRPDVVDTYVVENDGVVTDFASFYTLPSSVMHHPVYKSIHAAYAFYNVATKTSLVDLMHDILVVAKNANYDVFNALDLMDNKVFLEKLKFGKGDGHLHYYLYNWRCPVIPPDKHRNIKAVFCIQFLLMLHFWKGIMLCQISYSGKGTYFSAVLRTLYALSLIISISGCAVLHCDSSKLSDIVTEIDGEVLAYVDLDRDLFFDLVVKVEPNILQFYLAKKNGSGFLLADSFTIKLLWNRNIVNVAVGNFDGDMYPDLLVTTKDIVSTNSSKVHVCFGSERHFFCDSQTYDIEDEPQLVDCNCDQKSDFLALLSNGSIACFISGRSGRQFVEQRFMVELASPVRRPFSVAFVDMTGDLIPELVLMTDTMKNGSLVGFEVWTINETSRSWVHLDGDIEPLQEPRKQLLLLSSSTKIGQPLFEDFNADGLIDMMVPVLTENDLTMMVWSEGRWSVWTLNTTDSDGVIWRLVVDLNQSSTFSLQAGDYLHSGYPALLAVLENANRQRAVFLMTNYPLLRQFRIDKRLPFYRDPSLTNAAFYDLSEDGFLDVMLLRNVSGRSSSLFILSERTLQSTFLKIQICWPLPFDNYLMSWPGSSVQLQLTAWRGTVNTYAGALMYSTAYKSLLLPYKVISTGWHGWNDNRLKVGVAAWSKATFEKHDLMPITRTYVNPYPADKPKHWKLTQMIIWSRTRIISGSILVLGTIVVLSIIILFMEIRLWRMKLLGEDESLIPRISTYYR</sequence>
<dbReference type="AlphaFoldDB" id="A0A0V0S7L1"/>
<organism evidence="12 13">
    <name type="scientific">Trichinella nelsoni</name>
    <dbReference type="NCBI Taxonomy" id="6336"/>
    <lineage>
        <taxon>Eukaryota</taxon>
        <taxon>Metazoa</taxon>
        <taxon>Ecdysozoa</taxon>
        <taxon>Nematoda</taxon>
        <taxon>Enoplea</taxon>
        <taxon>Dorylaimia</taxon>
        <taxon>Trichinellida</taxon>
        <taxon>Trichinellidae</taxon>
        <taxon>Trichinella</taxon>
    </lineage>
</organism>
<evidence type="ECO:0000256" key="7">
    <source>
        <dbReference type="SAM" id="MobiDB-lite"/>
    </source>
</evidence>
<feature type="domain" description="Glycylpeptide N-tetradecanoyltransferase N-terminal" evidence="9">
    <location>
        <begin position="172"/>
        <end position="330"/>
    </location>
</feature>
<protein>
    <recommendedName>
        <fullName evidence="2 5">Glycylpeptide N-tetradecanoyltransferase</fullName>
        <ecNumber evidence="2 5">2.3.1.97</ecNumber>
    </recommendedName>
</protein>
<dbReference type="EC" id="2.3.1.97" evidence="2 5"/>
<dbReference type="SUPFAM" id="SSF55729">
    <property type="entry name" value="Acyl-CoA N-acyltransferases (Nat)"/>
    <property type="match status" value="2"/>
</dbReference>
<evidence type="ECO:0000256" key="2">
    <source>
        <dbReference type="ARBA" id="ARBA00012923"/>
    </source>
</evidence>
<comment type="catalytic activity">
    <reaction evidence="5">
        <text>N-terminal glycyl-[protein] + tetradecanoyl-CoA = N-tetradecanoylglycyl-[protein] + CoA + H(+)</text>
        <dbReference type="Rhea" id="RHEA:15521"/>
        <dbReference type="Rhea" id="RHEA-COMP:12666"/>
        <dbReference type="Rhea" id="RHEA-COMP:12667"/>
        <dbReference type="ChEBI" id="CHEBI:15378"/>
        <dbReference type="ChEBI" id="CHEBI:57287"/>
        <dbReference type="ChEBI" id="CHEBI:57385"/>
        <dbReference type="ChEBI" id="CHEBI:64723"/>
        <dbReference type="ChEBI" id="CHEBI:133050"/>
        <dbReference type="EC" id="2.3.1.97"/>
    </reaction>
</comment>
<dbReference type="FunFam" id="3.40.630.170:FF:000001">
    <property type="entry name" value="Glycylpeptide N-tetradecanoyltransferase"/>
    <property type="match status" value="1"/>
</dbReference>
<dbReference type="InterPro" id="IPR016181">
    <property type="entry name" value="Acyl_CoA_acyltransferase"/>
</dbReference>
<evidence type="ECO:0000259" key="11">
    <source>
        <dbReference type="Pfam" id="PF23122"/>
    </source>
</evidence>
<keyword evidence="13" id="KW-1185">Reference proteome</keyword>
<dbReference type="GO" id="GO:0005737">
    <property type="term" value="C:cytoplasm"/>
    <property type="evidence" value="ECO:0007669"/>
    <property type="project" value="TreeGrafter"/>
</dbReference>
<evidence type="ECO:0000256" key="5">
    <source>
        <dbReference type="RuleBase" id="RU000586"/>
    </source>
</evidence>
<comment type="caution">
    <text evidence="12">The sequence shown here is derived from an EMBL/GenBank/DDBJ whole genome shotgun (WGS) entry which is preliminary data.</text>
</comment>
<name>A0A0V0S7L1_9BILA</name>
<dbReference type="PANTHER" id="PTHR11377">
    <property type="entry name" value="N-MYRISTOYL TRANSFERASE"/>
    <property type="match status" value="1"/>
</dbReference>
<dbReference type="Proteomes" id="UP000054630">
    <property type="component" value="Unassembled WGS sequence"/>
</dbReference>
<dbReference type="InterPro" id="IPR028994">
    <property type="entry name" value="Integrin_alpha_N"/>
</dbReference>
<dbReference type="OrthoDB" id="60315at2759"/>
<comment type="function">
    <text evidence="5">Adds a myristoyl group to the N-terminal glycine residue of certain cellular proteins.</text>
</comment>